<gene>
    <name evidence="1" type="ORF">FH972_021007</name>
</gene>
<evidence type="ECO:0000313" key="2">
    <source>
        <dbReference type="Proteomes" id="UP000327013"/>
    </source>
</evidence>
<name>A0A5N6KQ67_9ROSI</name>
<dbReference type="EMBL" id="VIBQ01000009">
    <property type="protein sequence ID" value="KAB8336697.1"/>
    <property type="molecule type" value="Genomic_DNA"/>
</dbReference>
<accession>A0A5N6KQ67</accession>
<comment type="caution">
    <text evidence="1">The sequence shown here is derived from an EMBL/GenBank/DDBJ whole genome shotgun (WGS) entry which is preliminary data.</text>
</comment>
<dbReference type="Proteomes" id="UP000327013">
    <property type="component" value="Unassembled WGS sequence"/>
</dbReference>
<proteinExistence type="predicted"/>
<dbReference type="AlphaFoldDB" id="A0A5N6KQ67"/>
<evidence type="ECO:0000313" key="1">
    <source>
        <dbReference type="EMBL" id="KAB8336697.1"/>
    </source>
</evidence>
<keyword evidence="2" id="KW-1185">Reference proteome</keyword>
<protein>
    <submittedName>
        <fullName evidence="1">Uncharacterized protein</fullName>
    </submittedName>
</protein>
<sequence length="80" mass="9459">MEKRSKQTLYLLVQHHGHSLVILRLHQKLCIDDPRAVTWNLAIFMPTFFGYMRIWARTPQSRSTGWESYPILCQGRCLGR</sequence>
<organism evidence="1 2">
    <name type="scientific">Carpinus fangiana</name>
    <dbReference type="NCBI Taxonomy" id="176857"/>
    <lineage>
        <taxon>Eukaryota</taxon>
        <taxon>Viridiplantae</taxon>
        <taxon>Streptophyta</taxon>
        <taxon>Embryophyta</taxon>
        <taxon>Tracheophyta</taxon>
        <taxon>Spermatophyta</taxon>
        <taxon>Magnoliopsida</taxon>
        <taxon>eudicotyledons</taxon>
        <taxon>Gunneridae</taxon>
        <taxon>Pentapetalae</taxon>
        <taxon>rosids</taxon>
        <taxon>fabids</taxon>
        <taxon>Fagales</taxon>
        <taxon>Betulaceae</taxon>
        <taxon>Carpinus</taxon>
    </lineage>
</organism>
<reference evidence="1 2" key="1">
    <citation type="submission" date="2019-06" db="EMBL/GenBank/DDBJ databases">
        <title>A chromosomal-level reference genome of Carpinus fangiana (Coryloideae, Betulaceae).</title>
        <authorList>
            <person name="Yang X."/>
            <person name="Wang Z."/>
            <person name="Zhang L."/>
            <person name="Hao G."/>
            <person name="Liu J."/>
            <person name="Yang Y."/>
        </authorList>
    </citation>
    <scope>NUCLEOTIDE SEQUENCE [LARGE SCALE GENOMIC DNA]</scope>
    <source>
        <strain evidence="1">Cfa_2016G</strain>
        <tissue evidence="1">Leaf</tissue>
    </source>
</reference>